<accession>A0A7M1XK12</accession>
<gene>
    <name evidence="1" type="ORF">DYE49_02235</name>
</gene>
<dbReference type="Proteomes" id="UP000593591">
    <property type="component" value="Chromosome"/>
</dbReference>
<evidence type="ECO:0000313" key="2">
    <source>
        <dbReference type="Proteomes" id="UP000593591"/>
    </source>
</evidence>
<evidence type="ECO:0000313" key="1">
    <source>
        <dbReference type="EMBL" id="QOS39335.1"/>
    </source>
</evidence>
<reference evidence="1 2" key="1">
    <citation type="submission" date="2018-08" db="EMBL/GenBank/DDBJ databases">
        <title>The first complete genome of Treponema rectale (CHPAT), a commensal spirochete of the bovine rectum.</title>
        <authorList>
            <person name="Staton G.J."/>
            <person name="Clegg S.R."/>
            <person name="Carter S.D."/>
            <person name="Radford A.D."/>
            <person name="Darby A."/>
            <person name="Hall N."/>
            <person name="Birtles R.J."/>
            <person name="Evans N.J."/>
        </authorList>
    </citation>
    <scope>NUCLEOTIDE SEQUENCE [LARGE SCALE GENOMIC DNA]</scope>
    <source>
        <strain evidence="1 2">CHPA</strain>
    </source>
</reference>
<organism evidence="1 2">
    <name type="scientific">Treponema rectale</name>
    <dbReference type="NCBI Taxonomy" id="744512"/>
    <lineage>
        <taxon>Bacteria</taxon>
        <taxon>Pseudomonadati</taxon>
        <taxon>Spirochaetota</taxon>
        <taxon>Spirochaetia</taxon>
        <taxon>Spirochaetales</taxon>
        <taxon>Treponemataceae</taxon>
        <taxon>Treponema</taxon>
    </lineage>
</organism>
<dbReference type="EMBL" id="CP031517">
    <property type="protein sequence ID" value="QOS39335.1"/>
    <property type="molecule type" value="Genomic_DNA"/>
</dbReference>
<protein>
    <submittedName>
        <fullName evidence="1">Uncharacterized protein</fullName>
    </submittedName>
</protein>
<dbReference type="AlphaFoldDB" id="A0A7M1XK12"/>
<proteinExistence type="predicted"/>
<sequence>MREFFINGLSKSFALTDYYLVYISILEMHIEALNNASMDASKTKRTNVKVEPKKTMVPLVSFVFDEV</sequence>
<dbReference type="KEGG" id="trc:DYE49_02235"/>
<name>A0A7M1XK12_9SPIR</name>